<evidence type="ECO:0000313" key="2">
    <source>
        <dbReference type="RefSeq" id="XP_030383859.1"/>
    </source>
</evidence>
<sequence>MLNYRFFHIKLTFVCIKLEDSPLRRRHNILSPARSISVDRYKYVISEERDIAATRHMPTIMRKQTSLGDSADTSTSAYISRAPIRENSGQAFEGGDKPLEFKRSMSFTRRCSVPVSINYQTVQVVHHSGAHLQRRSSNINMGSLTGMNLDMQTNSILETKRRVRMINRH</sequence>
<name>A0A6J2U6B2_DROLE</name>
<accession>A0A6J2U6B2</accession>
<gene>
    <name evidence="2" type="primary">LOC115631282</name>
</gene>
<dbReference type="RefSeq" id="XP_030383859.1">
    <property type="nucleotide sequence ID" value="XM_030527999.1"/>
</dbReference>
<keyword evidence="1" id="KW-1185">Reference proteome</keyword>
<dbReference type="OrthoDB" id="8009808at2759"/>
<proteinExistence type="predicted"/>
<evidence type="ECO:0000313" key="1">
    <source>
        <dbReference type="Proteomes" id="UP000504634"/>
    </source>
</evidence>
<reference evidence="2" key="1">
    <citation type="submission" date="2025-08" db="UniProtKB">
        <authorList>
            <consortium name="RefSeq"/>
        </authorList>
    </citation>
    <scope>IDENTIFICATION</scope>
    <source>
        <strain evidence="2">11010-0011.00</strain>
        <tissue evidence="2">Whole body</tissue>
    </source>
</reference>
<dbReference type="GeneID" id="115631282"/>
<dbReference type="AlphaFoldDB" id="A0A6J2U6B2"/>
<protein>
    <submittedName>
        <fullName evidence="2">Uncharacterized protein LOC115631282</fullName>
    </submittedName>
</protein>
<dbReference type="Proteomes" id="UP000504634">
    <property type="component" value="Unplaced"/>
</dbReference>
<organism evidence="1 2">
    <name type="scientific">Drosophila lebanonensis</name>
    <name type="common">Fruit fly</name>
    <name type="synonym">Scaptodrosophila lebanonensis</name>
    <dbReference type="NCBI Taxonomy" id="7225"/>
    <lineage>
        <taxon>Eukaryota</taxon>
        <taxon>Metazoa</taxon>
        <taxon>Ecdysozoa</taxon>
        <taxon>Arthropoda</taxon>
        <taxon>Hexapoda</taxon>
        <taxon>Insecta</taxon>
        <taxon>Pterygota</taxon>
        <taxon>Neoptera</taxon>
        <taxon>Endopterygota</taxon>
        <taxon>Diptera</taxon>
        <taxon>Brachycera</taxon>
        <taxon>Muscomorpha</taxon>
        <taxon>Ephydroidea</taxon>
        <taxon>Drosophilidae</taxon>
        <taxon>Scaptodrosophila</taxon>
    </lineage>
</organism>